<name>A0A9D9GX43_9BACL</name>
<dbReference type="GO" id="GO:0015297">
    <property type="term" value="F:antiporter activity"/>
    <property type="evidence" value="ECO:0007669"/>
    <property type="project" value="InterPro"/>
</dbReference>
<keyword evidence="2" id="KW-1003">Cell membrane</keyword>
<evidence type="ECO:0000256" key="4">
    <source>
        <dbReference type="ARBA" id="ARBA00022989"/>
    </source>
</evidence>
<dbReference type="AlphaFoldDB" id="A0A9D9GX43"/>
<dbReference type="PANTHER" id="PTHR43823">
    <property type="entry name" value="SPORULATION PROTEIN YKVU"/>
    <property type="match status" value="1"/>
</dbReference>
<evidence type="ECO:0000256" key="5">
    <source>
        <dbReference type="ARBA" id="ARBA00023136"/>
    </source>
</evidence>
<evidence type="ECO:0000313" key="8">
    <source>
        <dbReference type="Proteomes" id="UP000823613"/>
    </source>
</evidence>
<reference evidence="7" key="2">
    <citation type="journal article" date="2021" name="PeerJ">
        <title>Extensive microbial diversity within the chicken gut microbiome revealed by metagenomics and culture.</title>
        <authorList>
            <person name="Gilroy R."/>
            <person name="Ravi A."/>
            <person name="Getino M."/>
            <person name="Pursley I."/>
            <person name="Horton D.L."/>
            <person name="Alikhan N.F."/>
            <person name="Baker D."/>
            <person name="Gharbi K."/>
            <person name="Hall N."/>
            <person name="Watson M."/>
            <person name="Adriaenssens E.M."/>
            <person name="Foster-Nyarko E."/>
            <person name="Jarju S."/>
            <person name="Secka A."/>
            <person name="Antonio M."/>
            <person name="Oren A."/>
            <person name="Chaudhuri R.R."/>
            <person name="La Ragione R."/>
            <person name="Hildebrand F."/>
            <person name="Pallen M.J."/>
        </authorList>
    </citation>
    <scope>NUCLEOTIDE SEQUENCE</scope>
    <source>
        <strain evidence="7">11159</strain>
    </source>
</reference>
<dbReference type="EMBL" id="JADIMY010000113">
    <property type="protein sequence ID" value="MBO8427984.1"/>
    <property type="molecule type" value="Genomic_DNA"/>
</dbReference>
<protein>
    <submittedName>
        <fullName evidence="7">Uncharacterized protein</fullName>
    </submittedName>
</protein>
<evidence type="ECO:0000256" key="3">
    <source>
        <dbReference type="ARBA" id="ARBA00022692"/>
    </source>
</evidence>
<gene>
    <name evidence="7" type="ORF">IAC58_05540</name>
</gene>
<organism evidence="7 8">
    <name type="scientific">Candidatus Onthovivens merdipullorum</name>
    <dbReference type="NCBI Taxonomy" id="2840889"/>
    <lineage>
        <taxon>Bacteria</taxon>
        <taxon>Bacillati</taxon>
        <taxon>Bacillota</taxon>
        <taxon>Bacilli</taxon>
        <taxon>Bacillales</taxon>
        <taxon>Candidatus Onthovivens</taxon>
    </lineage>
</organism>
<dbReference type="PANTHER" id="PTHR43823:SF3">
    <property type="entry name" value="MULTIDRUG EXPORT PROTEIN MEPA"/>
    <property type="match status" value="1"/>
</dbReference>
<evidence type="ECO:0000313" key="7">
    <source>
        <dbReference type="EMBL" id="MBO8427984.1"/>
    </source>
</evidence>
<proteinExistence type="predicted"/>
<evidence type="ECO:0000256" key="6">
    <source>
        <dbReference type="SAM" id="Phobius"/>
    </source>
</evidence>
<accession>A0A9D9GX43</accession>
<reference evidence="7" key="1">
    <citation type="submission" date="2020-10" db="EMBL/GenBank/DDBJ databases">
        <authorList>
            <person name="Gilroy R."/>
        </authorList>
    </citation>
    <scope>NUCLEOTIDE SEQUENCE</scope>
    <source>
        <strain evidence="7">11159</strain>
    </source>
</reference>
<keyword evidence="4 6" id="KW-1133">Transmembrane helix</keyword>
<keyword evidence="3 6" id="KW-0812">Transmembrane</keyword>
<dbReference type="GO" id="GO:0042910">
    <property type="term" value="F:xenobiotic transmembrane transporter activity"/>
    <property type="evidence" value="ECO:0007669"/>
    <property type="project" value="InterPro"/>
</dbReference>
<feature type="transmembrane region" description="Helical" evidence="6">
    <location>
        <begin position="82"/>
        <end position="103"/>
    </location>
</feature>
<keyword evidence="5 6" id="KW-0472">Membrane</keyword>
<dbReference type="GO" id="GO:0005886">
    <property type="term" value="C:plasma membrane"/>
    <property type="evidence" value="ECO:0007669"/>
    <property type="project" value="UniProtKB-SubCell"/>
</dbReference>
<comment type="caution">
    <text evidence="7">The sequence shown here is derived from an EMBL/GenBank/DDBJ whole genome shotgun (WGS) entry which is preliminary data.</text>
</comment>
<dbReference type="InterPro" id="IPR051327">
    <property type="entry name" value="MATE_MepA_subfamily"/>
</dbReference>
<dbReference type="Proteomes" id="UP000823613">
    <property type="component" value="Unassembled WGS sequence"/>
</dbReference>
<feature type="transmembrane region" description="Helical" evidence="6">
    <location>
        <begin position="39"/>
        <end position="62"/>
    </location>
</feature>
<dbReference type="InterPro" id="IPR002528">
    <property type="entry name" value="MATE_fam"/>
</dbReference>
<sequence>MVLPITLIVQAFANLIGLGASPKASMSLGEGDKEKSNKIFNISFLLLVIIGVVLTLILFIFAEGIVTLFGCPTDSLVYATNYLKIYALGSVFIILVQGLNPFISAEGHSFLAMSTTLIGV</sequence>
<comment type="subcellular location">
    <subcellularLocation>
        <location evidence="1">Cell membrane</location>
        <topology evidence="1">Multi-pass membrane protein</topology>
    </subcellularLocation>
</comment>
<dbReference type="Pfam" id="PF01554">
    <property type="entry name" value="MatE"/>
    <property type="match status" value="1"/>
</dbReference>
<evidence type="ECO:0000256" key="1">
    <source>
        <dbReference type="ARBA" id="ARBA00004651"/>
    </source>
</evidence>
<evidence type="ECO:0000256" key="2">
    <source>
        <dbReference type="ARBA" id="ARBA00022475"/>
    </source>
</evidence>